<sequence>MKPFFLNSLATVHQIYQQWERHFPFLKLRIYSPSHQLIDDNATQVSLQALSLTAEHQTELKVDPNMSVRLFVEAFQNTFGLRAEVLRHSGYSWDETENTDLWTLTEQNQKGKAQSQIYRTKES</sequence>
<evidence type="ECO:0000313" key="1">
    <source>
        <dbReference type="EMBL" id="RDB02362.1"/>
    </source>
</evidence>
<proteinExistence type="predicted"/>
<dbReference type="AlphaFoldDB" id="A0A369I024"/>
<dbReference type="EMBL" id="QPIW01000046">
    <property type="protein sequence ID" value="RDB02362.1"/>
    <property type="molecule type" value="Genomic_DNA"/>
</dbReference>
<dbReference type="RefSeq" id="WP_114464550.1">
    <property type="nucleotide sequence ID" value="NZ_QPIW01000046.1"/>
</dbReference>
<keyword evidence="2" id="KW-1185">Reference proteome</keyword>
<protein>
    <submittedName>
        <fullName evidence="1">Uncharacterized protein</fullName>
    </submittedName>
</protein>
<accession>A0A369I024</accession>
<gene>
    <name evidence="1" type="ORF">DVG78_29250</name>
</gene>
<comment type="caution">
    <text evidence="1">The sequence shown here is derived from an EMBL/GenBank/DDBJ whole genome shotgun (WGS) entry which is preliminary data.</text>
</comment>
<evidence type="ECO:0000313" key="2">
    <source>
        <dbReference type="Proteomes" id="UP000253141"/>
    </source>
</evidence>
<name>A0A369I024_9BACT</name>
<organism evidence="1 2">
    <name type="scientific">Runella aurantiaca</name>
    <dbReference type="NCBI Taxonomy" id="2282308"/>
    <lineage>
        <taxon>Bacteria</taxon>
        <taxon>Pseudomonadati</taxon>
        <taxon>Bacteroidota</taxon>
        <taxon>Cytophagia</taxon>
        <taxon>Cytophagales</taxon>
        <taxon>Spirosomataceae</taxon>
        <taxon>Runella</taxon>
    </lineage>
</organism>
<reference evidence="1 2" key="1">
    <citation type="submission" date="2018-07" db="EMBL/GenBank/DDBJ databases">
        <title>Genome analysis of Runella aurantiaca.</title>
        <authorList>
            <person name="Yang X."/>
        </authorList>
    </citation>
    <scope>NUCLEOTIDE SEQUENCE [LARGE SCALE GENOMIC DNA]</scope>
    <source>
        <strain evidence="1 2">YX9</strain>
    </source>
</reference>
<dbReference type="OrthoDB" id="959050at2"/>
<dbReference type="Proteomes" id="UP000253141">
    <property type="component" value="Unassembled WGS sequence"/>
</dbReference>